<keyword evidence="2" id="KW-1185">Reference proteome</keyword>
<sequence length="445" mass="48740">MAIAVDVQPSTAHEENQSIRKAGAFTLIRRRSQAALRGRNSLSQKSQDSMQAGLQVQTLPSVQSNGKSQCSGCETTTTFGQSIVPGTAVTTDDAVTMHFLPLRARVLEEADSPREAKYASNLMAIRRSRSMHLDRPRPKRPSWFQRSKTSQASDVPPLAHLPSVSEEVSLSPSMPLPPSVPSSPSTQSQYSLPLSATTRSLPSLSPATTRSITPPELDQSNSAELAAHDQWRWTQYSVDDLSEAFSLMPDPSQEAAKQLQLPPLLDHGRTTSTAAVLPPPLGPLTLQKIPEPSHSRSVTVTAVRSPSPRGTLEALVLPSGSIGNGWNGWNRGTTRLSKTSSDEDDAEISLSEDQQRDYNRLTWIMEMLDQNQTNDAMGTPKEFEVSADGYRPAWIEQRQYSNEQALAAFEFDPISEGTAVECSLNHGMSLIYSDINRRNDSFDRG</sequence>
<name>A0ACC3MQD7_9PEZI</name>
<dbReference type="EMBL" id="JAUTXU010000175">
    <property type="protein sequence ID" value="KAK3701333.1"/>
    <property type="molecule type" value="Genomic_DNA"/>
</dbReference>
<protein>
    <submittedName>
        <fullName evidence="1">Uncharacterized protein</fullName>
    </submittedName>
</protein>
<proteinExistence type="predicted"/>
<dbReference type="Proteomes" id="UP001281147">
    <property type="component" value="Unassembled WGS sequence"/>
</dbReference>
<organism evidence="1 2">
    <name type="scientific">Vermiconidia calcicola</name>
    <dbReference type="NCBI Taxonomy" id="1690605"/>
    <lineage>
        <taxon>Eukaryota</taxon>
        <taxon>Fungi</taxon>
        <taxon>Dikarya</taxon>
        <taxon>Ascomycota</taxon>
        <taxon>Pezizomycotina</taxon>
        <taxon>Dothideomycetes</taxon>
        <taxon>Dothideomycetidae</taxon>
        <taxon>Mycosphaerellales</taxon>
        <taxon>Extremaceae</taxon>
        <taxon>Vermiconidia</taxon>
    </lineage>
</organism>
<evidence type="ECO:0000313" key="2">
    <source>
        <dbReference type="Proteomes" id="UP001281147"/>
    </source>
</evidence>
<reference evidence="1" key="1">
    <citation type="submission" date="2023-07" db="EMBL/GenBank/DDBJ databases">
        <title>Black Yeasts Isolated from many extreme environments.</title>
        <authorList>
            <person name="Coleine C."/>
            <person name="Stajich J.E."/>
            <person name="Selbmann L."/>
        </authorList>
    </citation>
    <scope>NUCLEOTIDE SEQUENCE</scope>
    <source>
        <strain evidence="1">CCFEE 5714</strain>
    </source>
</reference>
<evidence type="ECO:0000313" key="1">
    <source>
        <dbReference type="EMBL" id="KAK3701333.1"/>
    </source>
</evidence>
<comment type="caution">
    <text evidence="1">The sequence shown here is derived from an EMBL/GenBank/DDBJ whole genome shotgun (WGS) entry which is preliminary data.</text>
</comment>
<accession>A0ACC3MQD7</accession>
<gene>
    <name evidence="1" type="ORF">LTR37_015555</name>
</gene>